<sequence>MPGKLEPKKERAAQLIAAGVSQVSTANHPDISVTKQTMNRWAHEETFQTRVEELRTDEGKAAQEILEGGQQKAAKVVVDIITGNMDPDSKIAKLRFDAAKFILDLLKVKKLPDQKPGRGTRHRALSESEMDEMLEPLETDDSSGDE</sequence>
<organism evidence="2">
    <name type="scientific">marine sediment metagenome</name>
    <dbReference type="NCBI Taxonomy" id="412755"/>
    <lineage>
        <taxon>unclassified sequences</taxon>
        <taxon>metagenomes</taxon>
        <taxon>ecological metagenomes</taxon>
    </lineage>
</organism>
<comment type="caution">
    <text evidence="2">The sequence shown here is derived from an EMBL/GenBank/DDBJ whole genome shotgun (WGS) entry which is preliminary data.</text>
</comment>
<evidence type="ECO:0000313" key="2">
    <source>
        <dbReference type="EMBL" id="KKM05160.1"/>
    </source>
</evidence>
<evidence type="ECO:0000256" key="1">
    <source>
        <dbReference type="SAM" id="MobiDB-lite"/>
    </source>
</evidence>
<dbReference type="AlphaFoldDB" id="A0A0F9H286"/>
<name>A0A0F9H286_9ZZZZ</name>
<dbReference type="EMBL" id="LAZR01016285">
    <property type="protein sequence ID" value="KKM05160.1"/>
    <property type="molecule type" value="Genomic_DNA"/>
</dbReference>
<reference evidence="2" key="1">
    <citation type="journal article" date="2015" name="Nature">
        <title>Complex archaea that bridge the gap between prokaryotes and eukaryotes.</title>
        <authorList>
            <person name="Spang A."/>
            <person name="Saw J.H."/>
            <person name="Jorgensen S.L."/>
            <person name="Zaremba-Niedzwiedzka K."/>
            <person name="Martijn J."/>
            <person name="Lind A.E."/>
            <person name="van Eijk R."/>
            <person name="Schleper C."/>
            <person name="Guy L."/>
            <person name="Ettema T.J."/>
        </authorList>
    </citation>
    <scope>NUCLEOTIDE SEQUENCE</scope>
</reference>
<feature type="compositionally biased region" description="Acidic residues" evidence="1">
    <location>
        <begin position="128"/>
        <end position="146"/>
    </location>
</feature>
<protein>
    <recommendedName>
        <fullName evidence="3">Homeodomain phBC6A51-type domain-containing protein</fullName>
    </recommendedName>
</protein>
<accession>A0A0F9H286</accession>
<evidence type="ECO:0008006" key="3">
    <source>
        <dbReference type="Google" id="ProtNLM"/>
    </source>
</evidence>
<proteinExistence type="predicted"/>
<gene>
    <name evidence="2" type="ORF">LCGC14_1756890</name>
</gene>
<feature type="region of interest" description="Disordered" evidence="1">
    <location>
        <begin position="112"/>
        <end position="146"/>
    </location>
</feature>